<organism evidence="1">
    <name type="scientific">Arion vulgaris</name>
    <dbReference type="NCBI Taxonomy" id="1028688"/>
    <lineage>
        <taxon>Eukaryota</taxon>
        <taxon>Metazoa</taxon>
        <taxon>Spiralia</taxon>
        <taxon>Lophotrochozoa</taxon>
        <taxon>Mollusca</taxon>
        <taxon>Gastropoda</taxon>
        <taxon>Heterobranchia</taxon>
        <taxon>Euthyneura</taxon>
        <taxon>Panpulmonata</taxon>
        <taxon>Eupulmonata</taxon>
        <taxon>Stylommatophora</taxon>
        <taxon>Helicina</taxon>
        <taxon>Arionoidea</taxon>
        <taxon>Arionidae</taxon>
        <taxon>Arion</taxon>
    </lineage>
</organism>
<dbReference type="EMBL" id="HACG01014955">
    <property type="protein sequence ID" value="CEK61820.1"/>
    <property type="molecule type" value="Transcribed_RNA"/>
</dbReference>
<name>A0A0B6Z2A2_9EUPU</name>
<feature type="non-terminal residue" evidence="1">
    <location>
        <position position="1"/>
    </location>
</feature>
<evidence type="ECO:0000313" key="1">
    <source>
        <dbReference type="EMBL" id="CEK61820.1"/>
    </source>
</evidence>
<gene>
    <name evidence="1" type="primary">ORF43373</name>
</gene>
<proteinExistence type="predicted"/>
<dbReference type="AlphaFoldDB" id="A0A0B6Z2A2"/>
<sequence>VGVLTSRAGGILASREMRVSWLYDAGGYPCFKGQEGILASWKLESVLASRGRIVSWHHGAGLYLDFMGQDCILASRGR</sequence>
<protein>
    <submittedName>
        <fullName evidence="1">Uncharacterized protein</fullName>
    </submittedName>
</protein>
<reference evidence="1" key="1">
    <citation type="submission" date="2014-12" db="EMBL/GenBank/DDBJ databases">
        <title>Insight into the proteome of Arion vulgaris.</title>
        <authorList>
            <person name="Aradska J."/>
            <person name="Bulat T."/>
            <person name="Smidak R."/>
            <person name="Sarate P."/>
            <person name="Gangsoo J."/>
            <person name="Sialana F."/>
            <person name="Bilban M."/>
            <person name="Lubec G."/>
        </authorList>
    </citation>
    <scope>NUCLEOTIDE SEQUENCE</scope>
    <source>
        <tissue evidence="1">Skin</tissue>
    </source>
</reference>
<accession>A0A0B6Z2A2</accession>
<feature type="non-terminal residue" evidence="1">
    <location>
        <position position="78"/>
    </location>
</feature>